<organism evidence="1">
    <name type="scientific">marine metagenome</name>
    <dbReference type="NCBI Taxonomy" id="408172"/>
    <lineage>
        <taxon>unclassified sequences</taxon>
        <taxon>metagenomes</taxon>
        <taxon>ecological metagenomes</taxon>
    </lineage>
</organism>
<accession>A0A381X8B6</accession>
<sequence>MSESIAAISEGSTSFTSARAIDIQSVTWAAYSKRSRRLVPSHSIRQTTVFSMLSSIHPMRARARGCMPSDVNAMSARDDAPSADHATISLWFISGTSAG</sequence>
<proteinExistence type="predicted"/>
<name>A0A381X8B6_9ZZZZ</name>
<reference evidence="1" key="1">
    <citation type="submission" date="2018-05" db="EMBL/GenBank/DDBJ databases">
        <authorList>
            <person name="Lanie J.A."/>
            <person name="Ng W.-L."/>
            <person name="Kazmierczak K.M."/>
            <person name="Andrzejewski T.M."/>
            <person name="Davidsen T.M."/>
            <person name="Wayne K.J."/>
            <person name="Tettelin H."/>
            <person name="Glass J.I."/>
            <person name="Rusch D."/>
            <person name="Podicherti R."/>
            <person name="Tsui H.-C.T."/>
            <person name="Winkler M.E."/>
        </authorList>
    </citation>
    <scope>NUCLEOTIDE SEQUENCE</scope>
</reference>
<evidence type="ECO:0000313" key="1">
    <source>
        <dbReference type="EMBL" id="SVA60999.1"/>
    </source>
</evidence>
<dbReference type="EMBL" id="UINC01014273">
    <property type="protein sequence ID" value="SVA60999.1"/>
    <property type="molecule type" value="Genomic_DNA"/>
</dbReference>
<dbReference type="AlphaFoldDB" id="A0A381X8B6"/>
<gene>
    <name evidence="1" type="ORF">METZ01_LOCUS113853</name>
</gene>
<protein>
    <submittedName>
        <fullName evidence="1">Uncharacterized protein</fullName>
    </submittedName>
</protein>